<dbReference type="GO" id="GO:0061630">
    <property type="term" value="F:ubiquitin protein ligase activity"/>
    <property type="evidence" value="ECO:0007669"/>
    <property type="project" value="TreeGrafter"/>
</dbReference>
<reference evidence="7" key="1">
    <citation type="submission" date="2021-01" db="UniProtKB">
        <authorList>
            <consortium name="EnsemblMetazoa"/>
        </authorList>
    </citation>
    <scope>IDENTIFICATION</scope>
</reference>
<sequence length="158" mass="16955">MGNCLKGVGGDSLSLLREPRDSLSSPGDALGPPPPYQLTHESVHLPQFLSTPAPSHPAGAPVVSVGGIPRSTQELEEIKHAQRQGFIRHLPKGPFDGSGRQECPICMGELALGEPVRFLPCLHCYHVECIDDWLLRSLTCPSCLEPVDAALLSSYQAP</sequence>
<keyword evidence="3" id="KW-0862">Zinc</keyword>
<keyword evidence="8" id="KW-1185">Reference proteome</keyword>
<dbReference type="InterPro" id="IPR042981">
    <property type="entry name" value="RNF11_RING-H2"/>
</dbReference>
<evidence type="ECO:0000313" key="8">
    <source>
        <dbReference type="Proteomes" id="UP000594260"/>
    </source>
</evidence>
<protein>
    <recommendedName>
        <fullName evidence="6">RING-type domain-containing protein</fullName>
    </recommendedName>
</protein>
<dbReference type="OrthoDB" id="9984778at2759"/>
<dbReference type="RefSeq" id="XP_022657602.1">
    <property type="nucleotide sequence ID" value="XM_022801867.1"/>
</dbReference>
<dbReference type="KEGG" id="vde:111248852"/>
<dbReference type="RefSeq" id="XP_022657601.1">
    <property type="nucleotide sequence ID" value="XM_022801866.1"/>
</dbReference>
<dbReference type="CDD" id="cd16468">
    <property type="entry name" value="RING-H2_RNF11"/>
    <property type="match status" value="1"/>
</dbReference>
<proteinExistence type="predicted"/>
<organism evidence="7 8">
    <name type="scientific">Varroa destructor</name>
    <name type="common">Honeybee mite</name>
    <dbReference type="NCBI Taxonomy" id="109461"/>
    <lineage>
        <taxon>Eukaryota</taxon>
        <taxon>Metazoa</taxon>
        <taxon>Ecdysozoa</taxon>
        <taxon>Arthropoda</taxon>
        <taxon>Chelicerata</taxon>
        <taxon>Arachnida</taxon>
        <taxon>Acari</taxon>
        <taxon>Parasitiformes</taxon>
        <taxon>Mesostigmata</taxon>
        <taxon>Gamasina</taxon>
        <taxon>Dermanyssoidea</taxon>
        <taxon>Varroidae</taxon>
        <taxon>Varroa</taxon>
    </lineage>
</organism>
<dbReference type="InterPro" id="IPR052804">
    <property type="entry name" value="UEC_component"/>
</dbReference>
<dbReference type="FunCoup" id="A0A7M7JXU7">
    <property type="interactions" value="119"/>
</dbReference>
<evidence type="ECO:0000256" key="3">
    <source>
        <dbReference type="ARBA" id="ARBA00022833"/>
    </source>
</evidence>
<evidence type="ECO:0000313" key="7">
    <source>
        <dbReference type="EnsemblMetazoa" id="XP_022657601"/>
    </source>
</evidence>
<evidence type="ECO:0000256" key="1">
    <source>
        <dbReference type="ARBA" id="ARBA00022723"/>
    </source>
</evidence>
<feature type="region of interest" description="Disordered" evidence="5">
    <location>
        <begin position="1"/>
        <end position="37"/>
    </location>
</feature>
<dbReference type="Pfam" id="PF13639">
    <property type="entry name" value="zf-RING_2"/>
    <property type="match status" value="1"/>
</dbReference>
<dbReference type="InterPro" id="IPR001841">
    <property type="entry name" value="Znf_RING"/>
</dbReference>
<dbReference type="EnsemblMetazoa" id="XM_022801866">
    <property type="protein sequence ID" value="XP_022657601"/>
    <property type="gene ID" value="LOC111248852"/>
</dbReference>
<evidence type="ECO:0000256" key="4">
    <source>
        <dbReference type="PROSITE-ProRule" id="PRU00175"/>
    </source>
</evidence>
<dbReference type="GO" id="GO:0000151">
    <property type="term" value="C:ubiquitin ligase complex"/>
    <property type="evidence" value="ECO:0007669"/>
    <property type="project" value="TreeGrafter"/>
</dbReference>
<dbReference type="PROSITE" id="PS50089">
    <property type="entry name" value="ZF_RING_2"/>
    <property type="match status" value="1"/>
</dbReference>
<feature type="domain" description="RING-type" evidence="6">
    <location>
        <begin position="103"/>
        <end position="143"/>
    </location>
</feature>
<dbReference type="OMA" id="ENDPIMH"/>
<name>A0A7M7JXU7_VARDE</name>
<dbReference type="PANTHER" id="PTHR46359">
    <property type="entry name" value="GEO07743P1"/>
    <property type="match status" value="1"/>
</dbReference>
<dbReference type="GO" id="GO:0008270">
    <property type="term" value="F:zinc ion binding"/>
    <property type="evidence" value="ECO:0007669"/>
    <property type="project" value="UniProtKB-KW"/>
</dbReference>
<dbReference type="SUPFAM" id="SSF57850">
    <property type="entry name" value="RING/U-box"/>
    <property type="match status" value="1"/>
</dbReference>
<dbReference type="GO" id="GO:0006511">
    <property type="term" value="P:ubiquitin-dependent protein catabolic process"/>
    <property type="evidence" value="ECO:0007669"/>
    <property type="project" value="TreeGrafter"/>
</dbReference>
<evidence type="ECO:0000256" key="2">
    <source>
        <dbReference type="ARBA" id="ARBA00022771"/>
    </source>
</evidence>
<dbReference type="RefSeq" id="XP_022657600.1">
    <property type="nucleotide sequence ID" value="XM_022801865.1"/>
</dbReference>
<dbReference type="SMART" id="SM00184">
    <property type="entry name" value="RING"/>
    <property type="match status" value="1"/>
</dbReference>
<evidence type="ECO:0000256" key="5">
    <source>
        <dbReference type="SAM" id="MobiDB-lite"/>
    </source>
</evidence>
<dbReference type="AlphaFoldDB" id="A0A7M7JXU7"/>
<dbReference type="EnsemblMetazoa" id="XM_022801864">
    <property type="protein sequence ID" value="XP_022657599"/>
    <property type="gene ID" value="LOC111248852"/>
</dbReference>
<dbReference type="Proteomes" id="UP000594260">
    <property type="component" value="Unplaced"/>
</dbReference>
<dbReference type="EnsemblMetazoa" id="XM_022801865">
    <property type="protein sequence ID" value="XP_022657600"/>
    <property type="gene ID" value="LOC111248852"/>
</dbReference>
<dbReference type="InParanoid" id="A0A7M7JXU7"/>
<dbReference type="EnsemblMetazoa" id="XM_022801867">
    <property type="protein sequence ID" value="XP_022657602"/>
    <property type="gene ID" value="LOC111248852"/>
</dbReference>
<dbReference type="InterPro" id="IPR013083">
    <property type="entry name" value="Znf_RING/FYVE/PHD"/>
</dbReference>
<accession>A0A7M7JXU7</accession>
<keyword evidence="2 4" id="KW-0863">Zinc-finger</keyword>
<dbReference type="RefSeq" id="XP_022657599.1">
    <property type="nucleotide sequence ID" value="XM_022801864.1"/>
</dbReference>
<dbReference type="GeneID" id="111248852"/>
<dbReference type="Gene3D" id="3.30.40.10">
    <property type="entry name" value="Zinc/RING finger domain, C3HC4 (zinc finger)"/>
    <property type="match status" value="1"/>
</dbReference>
<dbReference type="PANTHER" id="PTHR46359:SF2">
    <property type="entry name" value="GEO07743P1"/>
    <property type="match status" value="1"/>
</dbReference>
<evidence type="ECO:0000259" key="6">
    <source>
        <dbReference type="PROSITE" id="PS50089"/>
    </source>
</evidence>
<keyword evidence="1" id="KW-0479">Metal-binding</keyword>